<gene>
    <name evidence="1" type="ORF">WJX84_006930</name>
</gene>
<dbReference type="AlphaFoldDB" id="A0AAW1SUZ8"/>
<evidence type="ECO:0000313" key="2">
    <source>
        <dbReference type="Proteomes" id="UP001485043"/>
    </source>
</evidence>
<keyword evidence="2" id="KW-1185">Reference proteome</keyword>
<dbReference type="EMBL" id="JALJOV010000813">
    <property type="protein sequence ID" value="KAK9861109.1"/>
    <property type="molecule type" value="Genomic_DNA"/>
</dbReference>
<evidence type="ECO:0000313" key="1">
    <source>
        <dbReference type="EMBL" id="KAK9861109.1"/>
    </source>
</evidence>
<organism evidence="1 2">
    <name type="scientific">Apatococcus fuscideae</name>
    <dbReference type="NCBI Taxonomy" id="2026836"/>
    <lineage>
        <taxon>Eukaryota</taxon>
        <taxon>Viridiplantae</taxon>
        <taxon>Chlorophyta</taxon>
        <taxon>core chlorophytes</taxon>
        <taxon>Trebouxiophyceae</taxon>
        <taxon>Chlorellales</taxon>
        <taxon>Chlorellaceae</taxon>
        <taxon>Apatococcus</taxon>
    </lineage>
</organism>
<dbReference type="Proteomes" id="UP001485043">
    <property type="component" value="Unassembled WGS sequence"/>
</dbReference>
<name>A0AAW1SUZ8_9CHLO</name>
<evidence type="ECO:0008006" key="3">
    <source>
        <dbReference type="Google" id="ProtNLM"/>
    </source>
</evidence>
<sequence>MATDAAHIAAVTAAGDALTIPAAQTCFFSQVRNSKNEALGTAVFESMHQPSSRLGLCFRSAQLLQLLQPQAILKIVLEDPDILFQLAWKHLAMRHPGITVQLMQQALETADGEVALRKRWQLVEPAVRRLLRADRPGCLPALYSLLERFALPHSPLPEPIAPLLHLLVPPLACATGHVADTVTHDALMDALKKIMFRSASQDALKNLKLPELKIRRVLTAFRRSPNALNHLARLKAPAANTFLQFLEQIPCRALRAELYLAISKEGQTRPAWLRDASQSLVILPELPPRASNELAGALLETREGREDMHMRQSLMTWQWLPDVEFQLQSECHVPDAGERGLALSRLLETAAHSRCSMTGVLEFVAKRIQNEQAPVVNAVLSTVCDELPVELIGPTDAPHLMKMRDDALSAMDCMEETREDLATLSLHIVRRRFRVLTPPQEGALLQFAMDTLYRDAVFHWNRPPRFYSLPTNGLANLQEYASSESGFSLTQKQLQAAWPALRTWIGHYGDYNVSLGALALLCMALLVGPACLRHEEFQSALTKAVFTKLQLGSTADHDNNNLDHARYLRGLIESVWLGNSAAQADGCLKLLLGSTTELSDWARSDFTSTFASTLRPAECLNAASTKDKNGPGFSVTHGRLLDIVACQSSNVAALLDFLEARALLPVFGDPEGMDLQAANWGFKQPQGIASPSASARTLLHWLPDHQARLADMCRSAWTRLAGQTSEVDLDPDSSSVLTTAISLLCQLLPDPSGPQTNPSPALSLFARWTRAESEAGAELGAPRPRGKGPQLGSALLKCGKLTPAPEAVPILEDLWRWPQLPLTIRKQIMRSLISFPGPEANKFLDVRLADWGALHRDVKLAMVLALLDSPYASALESTWEVLERCIQEGNKELCWSLVSVAGKQITHASPRHAQRFTDKMLQLRSHLDGDLRVKLWAALSGALSNLEPPQLLNIARTAADLITAIDKPSGAWRDQARLLAAASVVGQRPTFAELAVHQLGLLIHGEGLRPGTAKERDVPARQRLLGICTELLACISAPASDKRFRRSAHTIAAGVLEEHQQMYSQHHACFARLRVGELCWRTLDEASVDAFYSHTASLLEAATDLLQVRDIAVAVAEQIHARSWGTSLALQQLIKRMSEAREPGLRLTAAAALHAWGKAARWDQAWMIEVLSGSNSETDRKRFASRIAFRAFVMHSLPEC</sequence>
<proteinExistence type="predicted"/>
<accession>A0AAW1SUZ8</accession>
<reference evidence="1 2" key="1">
    <citation type="journal article" date="2024" name="Nat. Commun.">
        <title>Phylogenomics reveals the evolutionary origins of lichenization in chlorophyte algae.</title>
        <authorList>
            <person name="Puginier C."/>
            <person name="Libourel C."/>
            <person name="Otte J."/>
            <person name="Skaloud P."/>
            <person name="Haon M."/>
            <person name="Grisel S."/>
            <person name="Petersen M."/>
            <person name="Berrin J.G."/>
            <person name="Delaux P.M."/>
            <person name="Dal Grande F."/>
            <person name="Keller J."/>
        </authorList>
    </citation>
    <scope>NUCLEOTIDE SEQUENCE [LARGE SCALE GENOMIC DNA]</scope>
    <source>
        <strain evidence="1 2">SAG 2523</strain>
    </source>
</reference>
<protein>
    <recommendedName>
        <fullName evidence="3">DUF3730 domain-containing protein</fullName>
    </recommendedName>
</protein>
<comment type="caution">
    <text evidence="1">The sequence shown here is derived from an EMBL/GenBank/DDBJ whole genome shotgun (WGS) entry which is preliminary data.</text>
</comment>